<keyword evidence="2" id="KW-0256">Endoplasmic reticulum</keyword>
<feature type="domain" description="Lunapark zinc ribbon" evidence="5">
    <location>
        <begin position="222"/>
        <end position="270"/>
    </location>
</feature>
<gene>
    <name evidence="6" type="ORF">NTJ_10438</name>
</gene>
<dbReference type="PANTHER" id="PTHR22166">
    <property type="entry name" value="ENDOPLASMIC RETICULUM JUNCTION FORMATION PROTEIN LUNAPARK"/>
    <property type="match status" value="1"/>
</dbReference>
<keyword evidence="2" id="KW-0472">Membrane</keyword>
<feature type="transmembrane region" description="Helical" evidence="2">
    <location>
        <begin position="72"/>
        <end position="90"/>
    </location>
</feature>
<comment type="function">
    <text evidence="2">Plays a role in determining ER morphology.</text>
</comment>
<name>A0ABN7B1E8_9HEMI</name>
<feature type="compositionally biased region" description="Low complexity" evidence="4">
    <location>
        <begin position="182"/>
        <end position="199"/>
    </location>
</feature>
<evidence type="ECO:0000256" key="4">
    <source>
        <dbReference type="SAM" id="MobiDB-lite"/>
    </source>
</evidence>
<keyword evidence="3" id="KW-0175">Coiled coil</keyword>
<dbReference type="EMBL" id="AP028916">
    <property type="protein sequence ID" value="BES97624.1"/>
    <property type="molecule type" value="Genomic_DNA"/>
</dbReference>
<keyword evidence="2" id="KW-0862">Zinc</keyword>
<evidence type="ECO:0000313" key="6">
    <source>
        <dbReference type="EMBL" id="BES97624.1"/>
    </source>
</evidence>
<evidence type="ECO:0000313" key="7">
    <source>
        <dbReference type="Proteomes" id="UP001307889"/>
    </source>
</evidence>
<feature type="compositionally biased region" description="Polar residues" evidence="4">
    <location>
        <begin position="149"/>
        <end position="173"/>
    </location>
</feature>
<comment type="domain">
    <text evidence="2">The C4-type zinc finger motif is necessary both for its ER three-way tubular junction localization and formation.</text>
</comment>
<keyword evidence="2" id="KW-0863">Zinc-finger</keyword>
<feature type="coiled-coil region" evidence="3">
    <location>
        <begin position="11"/>
        <end position="38"/>
    </location>
</feature>
<feature type="compositionally biased region" description="Polar residues" evidence="4">
    <location>
        <begin position="364"/>
        <end position="387"/>
    </location>
</feature>
<feature type="region of interest" description="Disordered" evidence="4">
    <location>
        <begin position="288"/>
        <end position="387"/>
    </location>
</feature>
<feature type="region of interest" description="Disordered" evidence="4">
    <location>
        <begin position="146"/>
        <end position="209"/>
    </location>
</feature>
<sequence>MGLIISRFRKKKTAEQKLQCLQKEIEEIEHNLHHSFQRQKVIVGKFLLYSTILYLIIAAISYFYYYPSTWKGRFLMCVPLLGIPLLIFYAKQFVTWIYKRDISRSKDKLSDLLSRKKLILEDVMNTETYKKAKEILDKFAPEQTKKPTVLQTPINQSRTPQQAKEPQPGSQPTGPRPLPGGPQSLSRRTPSPLRSPMLLQRPPQSFQPPKLIGAVFPPDRGIFDKLVEGLLGDGPNNRYALICRNCAGHNGMVLPEEFEYLAYRCVHCGFPHPARKVRPRLSISSARRPLFPGDPNNSALPALETDSANSSDNESGVKIVEVTDEPKIEEPPVDGENAGESDRTEGATEIASKDGGINGDSDAIPTQNESTSPVDSENTQDVDNADR</sequence>
<evidence type="ECO:0000256" key="3">
    <source>
        <dbReference type="SAM" id="Coils"/>
    </source>
</evidence>
<evidence type="ECO:0000256" key="1">
    <source>
        <dbReference type="ARBA" id="ARBA00009940"/>
    </source>
</evidence>
<feature type="transmembrane region" description="Helical" evidence="2">
    <location>
        <begin position="46"/>
        <end position="66"/>
    </location>
</feature>
<dbReference type="Proteomes" id="UP001307889">
    <property type="component" value="Chromosome 8"/>
</dbReference>
<protein>
    <recommendedName>
        <fullName evidence="2">Endoplasmic reticulum junction formation protein lunapark</fullName>
    </recommendedName>
</protein>
<evidence type="ECO:0000259" key="5">
    <source>
        <dbReference type="Pfam" id="PF10058"/>
    </source>
</evidence>
<keyword evidence="2" id="KW-0812">Transmembrane</keyword>
<comment type="similarity">
    <text evidence="1 2">Belongs to the lunapark family.</text>
</comment>
<dbReference type="Pfam" id="PF10058">
    <property type="entry name" value="Zn_ribbon_10"/>
    <property type="match status" value="1"/>
</dbReference>
<dbReference type="PANTHER" id="PTHR22166:SF12">
    <property type="entry name" value="ENDOPLASMIC RETICULUM JUNCTION FORMATION PROTEIN LUNAPARK"/>
    <property type="match status" value="1"/>
</dbReference>
<dbReference type="InterPro" id="IPR019273">
    <property type="entry name" value="Lunapark_Znf"/>
</dbReference>
<evidence type="ECO:0000256" key="2">
    <source>
        <dbReference type="RuleBase" id="RU367073"/>
    </source>
</evidence>
<keyword evidence="7" id="KW-1185">Reference proteome</keyword>
<proteinExistence type="inferred from homology"/>
<comment type="subcellular location">
    <subcellularLocation>
        <location evidence="2">Endoplasmic reticulum membrane</location>
        <topology evidence="2">Multi-pass membrane protein</topology>
    </subcellularLocation>
</comment>
<keyword evidence="2" id="KW-0479">Metal-binding</keyword>
<accession>A0ABN7B1E8</accession>
<reference evidence="6 7" key="1">
    <citation type="submission" date="2023-09" db="EMBL/GenBank/DDBJ databases">
        <title>Nesidiocoris tenuis whole genome shotgun sequence.</title>
        <authorList>
            <person name="Shibata T."/>
            <person name="Shimoda M."/>
            <person name="Kobayashi T."/>
            <person name="Uehara T."/>
        </authorList>
    </citation>
    <scope>NUCLEOTIDE SEQUENCE [LARGE SCALE GENOMIC DNA]</scope>
    <source>
        <strain evidence="6 7">Japan</strain>
    </source>
</reference>
<keyword evidence="2" id="KW-1133">Transmembrane helix</keyword>
<dbReference type="InterPro" id="IPR040115">
    <property type="entry name" value="Lnp"/>
</dbReference>
<organism evidence="6 7">
    <name type="scientific">Nesidiocoris tenuis</name>
    <dbReference type="NCBI Taxonomy" id="355587"/>
    <lineage>
        <taxon>Eukaryota</taxon>
        <taxon>Metazoa</taxon>
        <taxon>Ecdysozoa</taxon>
        <taxon>Arthropoda</taxon>
        <taxon>Hexapoda</taxon>
        <taxon>Insecta</taxon>
        <taxon>Pterygota</taxon>
        <taxon>Neoptera</taxon>
        <taxon>Paraneoptera</taxon>
        <taxon>Hemiptera</taxon>
        <taxon>Heteroptera</taxon>
        <taxon>Panheteroptera</taxon>
        <taxon>Cimicomorpha</taxon>
        <taxon>Miridae</taxon>
        <taxon>Dicyphina</taxon>
        <taxon>Nesidiocoris</taxon>
    </lineage>
</organism>